<dbReference type="InterPro" id="IPR010525">
    <property type="entry name" value="ARF_dom"/>
</dbReference>
<dbReference type="GO" id="GO:0009734">
    <property type="term" value="P:auxin-activated signaling pathway"/>
    <property type="evidence" value="ECO:0007669"/>
    <property type="project" value="UniProtKB-KW"/>
</dbReference>
<dbReference type="Gene3D" id="2.40.330.10">
    <property type="entry name" value="DNA-binding pseudobarrel domain"/>
    <property type="match status" value="1"/>
</dbReference>
<comment type="caution">
    <text evidence="12">The sequence shown here is derived from an EMBL/GenBank/DDBJ whole genome shotgun (WGS) entry which is preliminary data.</text>
</comment>
<keyword evidence="13" id="KW-1185">Reference proteome</keyword>
<evidence type="ECO:0000256" key="4">
    <source>
        <dbReference type="ARBA" id="ARBA00023125"/>
    </source>
</evidence>
<dbReference type="Gene3D" id="2.30.30.1040">
    <property type="match status" value="1"/>
</dbReference>
<evidence type="ECO:0000313" key="13">
    <source>
        <dbReference type="Proteomes" id="UP001346149"/>
    </source>
</evidence>
<comment type="function">
    <text evidence="8">Auxin response factors (ARFs) are transcriptional factors that bind specifically to the DNA sequence 5'-TGTCTC-3' found in the auxin-responsive promoter elements (AuxREs).</text>
</comment>
<keyword evidence="4 8" id="KW-0238">DNA-binding</keyword>
<keyword evidence="7 8" id="KW-0927">Auxin signaling pathway</keyword>
<protein>
    <recommendedName>
        <fullName evidence="8">Auxin response factor</fullName>
    </recommendedName>
</protein>
<dbReference type="Proteomes" id="UP001346149">
    <property type="component" value="Unassembled WGS sequence"/>
</dbReference>
<evidence type="ECO:0000313" key="12">
    <source>
        <dbReference type="EMBL" id="KAK4772603.1"/>
    </source>
</evidence>
<evidence type="ECO:0000256" key="1">
    <source>
        <dbReference type="ARBA" id="ARBA00004123"/>
    </source>
</evidence>
<dbReference type="Pfam" id="PF06507">
    <property type="entry name" value="ARF_AD"/>
    <property type="match status" value="1"/>
</dbReference>
<evidence type="ECO:0000256" key="7">
    <source>
        <dbReference type="ARBA" id="ARBA00023294"/>
    </source>
</evidence>
<comment type="subunit">
    <text evidence="8">Homodimers and heterodimers.</text>
</comment>
<keyword evidence="5 8" id="KW-0804">Transcription</keyword>
<dbReference type="InterPro" id="IPR003340">
    <property type="entry name" value="B3_DNA-bd"/>
</dbReference>
<evidence type="ECO:0000256" key="6">
    <source>
        <dbReference type="ARBA" id="ARBA00023242"/>
    </source>
</evidence>
<dbReference type="Pfam" id="PF02362">
    <property type="entry name" value="B3"/>
    <property type="match status" value="1"/>
</dbReference>
<keyword evidence="3 8" id="KW-0805">Transcription regulation</keyword>
<dbReference type="CDD" id="cd10017">
    <property type="entry name" value="B3_DNA"/>
    <property type="match status" value="1"/>
</dbReference>
<evidence type="ECO:0000256" key="5">
    <source>
        <dbReference type="ARBA" id="ARBA00023163"/>
    </source>
</evidence>
<reference evidence="12 13" key="1">
    <citation type="journal article" date="2023" name="Hortic Res">
        <title>Pangenome of water caltrop reveals structural variations and asymmetric subgenome divergence after allopolyploidization.</title>
        <authorList>
            <person name="Zhang X."/>
            <person name="Chen Y."/>
            <person name="Wang L."/>
            <person name="Yuan Y."/>
            <person name="Fang M."/>
            <person name="Shi L."/>
            <person name="Lu R."/>
            <person name="Comes H.P."/>
            <person name="Ma Y."/>
            <person name="Chen Y."/>
            <person name="Huang G."/>
            <person name="Zhou Y."/>
            <person name="Zheng Z."/>
            <person name="Qiu Y."/>
        </authorList>
    </citation>
    <scope>NUCLEOTIDE SEQUENCE [LARGE SCALE GENOMIC DNA]</scope>
    <source>
        <strain evidence="12">F231</strain>
    </source>
</reference>
<keyword evidence="6 8" id="KW-0539">Nucleus</keyword>
<accession>A0AAN7KN46</accession>
<proteinExistence type="inferred from homology"/>
<feature type="compositionally biased region" description="Polar residues" evidence="9">
    <location>
        <begin position="531"/>
        <end position="542"/>
    </location>
</feature>
<dbReference type="FunFam" id="2.30.30.1040:FF:000001">
    <property type="entry name" value="Auxin response factor"/>
    <property type="match status" value="1"/>
</dbReference>
<name>A0AAN7KN46_TRANT</name>
<evidence type="ECO:0000256" key="8">
    <source>
        <dbReference type="RuleBase" id="RU004561"/>
    </source>
</evidence>
<dbReference type="SUPFAM" id="SSF101936">
    <property type="entry name" value="DNA-binding pseudobarrel domain"/>
    <property type="match status" value="1"/>
</dbReference>
<evidence type="ECO:0000256" key="2">
    <source>
        <dbReference type="ARBA" id="ARBA00007853"/>
    </source>
</evidence>
<dbReference type="AlphaFoldDB" id="A0AAN7KN46"/>
<dbReference type="GO" id="GO:0006355">
    <property type="term" value="P:regulation of DNA-templated transcription"/>
    <property type="evidence" value="ECO:0007669"/>
    <property type="project" value="InterPro"/>
</dbReference>
<dbReference type="EMBL" id="JAXQNO010000020">
    <property type="protein sequence ID" value="KAK4772603.1"/>
    <property type="molecule type" value="Genomic_DNA"/>
</dbReference>
<evidence type="ECO:0000256" key="3">
    <source>
        <dbReference type="ARBA" id="ARBA00023015"/>
    </source>
</evidence>
<evidence type="ECO:0000256" key="9">
    <source>
        <dbReference type="SAM" id="MobiDB-lite"/>
    </source>
</evidence>
<evidence type="ECO:0000259" key="11">
    <source>
        <dbReference type="Pfam" id="PF06507"/>
    </source>
</evidence>
<comment type="similarity">
    <text evidence="2 8">Belongs to the ARF family.</text>
</comment>
<dbReference type="PANTHER" id="PTHR31384:SF102">
    <property type="entry name" value="AUXIN RESPONSE FACTOR 4"/>
    <property type="match status" value="1"/>
</dbReference>
<dbReference type="GO" id="GO:0003677">
    <property type="term" value="F:DNA binding"/>
    <property type="evidence" value="ECO:0007669"/>
    <property type="project" value="UniProtKB-KW"/>
</dbReference>
<gene>
    <name evidence="12" type="ORF">SAY86_014378</name>
</gene>
<dbReference type="InterPro" id="IPR044835">
    <property type="entry name" value="ARF_plant"/>
</dbReference>
<dbReference type="InterPro" id="IPR015300">
    <property type="entry name" value="DNA-bd_pseudobarrel_sf"/>
</dbReference>
<dbReference type="PANTHER" id="PTHR31384">
    <property type="entry name" value="AUXIN RESPONSE FACTOR 4-RELATED"/>
    <property type="match status" value="1"/>
</dbReference>
<comment type="subcellular location">
    <subcellularLocation>
        <location evidence="1 8">Nucleus</location>
    </subcellularLocation>
</comment>
<dbReference type="GO" id="GO:0005634">
    <property type="term" value="C:nucleus"/>
    <property type="evidence" value="ECO:0007669"/>
    <property type="project" value="UniProtKB-SubCell"/>
</dbReference>
<sequence length="585" mass="64012">MEIDLNHAITEAAAEKDIVTSSHGAGDCSSSSCSLNASTRTPPIASPSSSSSVFSELWHACAGPLATLPKKGSAVVYFPQGHLEQSTSSSSPLPPYMETQSFDVPLQPQILCRVVSVQLLANRENDEVYSRVTLLPQPPELGFKFNPDGRQMIDFDVNEEEGGESPALRSTPHMFCKTLTASDTSTHGGFSVPRRAAEDCFPPLDYKQQRPSQELVAKDLHGVEWRFRHIYRVVGNQNSHSSVLLPIANAISSRSTFDVFYSPRATHAEFVVPYKKYIRGITSPICIGLRFKMRFDMEDAPERRCTGVVTRIGDLDPYRWPKSKWKCLKVRWDDDITNNHQELVSPWEIEPSASLSPFNIQPSPRLKKARSCPQVAQPDSLIPAGAVGFVDFEESLRSSEVLQGQENLGFQSPFLRDGAVTDICHNVMTKPAVYPGFVESADVFPKVLQGQEICPLKSLTRNPGHCFGSWENPSRGLHDFYFSLGGVIRGSSSNPLISSPLANSPRESSSFRSPYIPNEDDTGRGRFGTEANHSSRIVSSGSREMEGTGNNGSFNVGFSGCKLFGFPLASEGSSPSPPTPQASGS</sequence>
<feature type="compositionally biased region" description="Polar residues" evidence="9">
    <location>
        <begin position="497"/>
        <end position="512"/>
    </location>
</feature>
<feature type="domain" description="Auxin response factor" evidence="11">
    <location>
        <begin position="270"/>
        <end position="352"/>
    </location>
</feature>
<organism evidence="12 13">
    <name type="scientific">Trapa natans</name>
    <name type="common">Water chestnut</name>
    <dbReference type="NCBI Taxonomy" id="22666"/>
    <lineage>
        <taxon>Eukaryota</taxon>
        <taxon>Viridiplantae</taxon>
        <taxon>Streptophyta</taxon>
        <taxon>Embryophyta</taxon>
        <taxon>Tracheophyta</taxon>
        <taxon>Spermatophyta</taxon>
        <taxon>Magnoliopsida</taxon>
        <taxon>eudicotyledons</taxon>
        <taxon>Gunneridae</taxon>
        <taxon>Pentapetalae</taxon>
        <taxon>rosids</taxon>
        <taxon>malvids</taxon>
        <taxon>Myrtales</taxon>
        <taxon>Lythraceae</taxon>
        <taxon>Trapa</taxon>
    </lineage>
</organism>
<feature type="domain" description="TF-B3" evidence="10">
    <location>
        <begin position="175"/>
        <end position="233"/>
    </location>
</feature>
<evidence type="ECO:0000259" key="10">
    <source>
        <dbReference type="Pfam" id="PF02362"/>
    </source>
</evidence>
<feature type="region of interest" description="Disordered" evidence="9">
    <location>
        <begin position="497"/>
        <end position="551"/>
    </location>
</feature>